<name>A0A853A5Q8_9ACTN</name>
<reference evidence="2 3" key="1">
    <citation type="submission" date="2020-07" db="EMBL/GenBank/DDBJ databases">
        <title>Sequencing the genomes of 1000 actinobacteria strains.</title>
        <authorList>
            <person name="Klenk H.-P."/>
        </authorList>
    </citation>
    <scope>NUCLEOTIDE SEQUENCE [LARGE SCALE GENOMIC DNA]</scope>
    <source>
        <strain evidence="2 3">DSM 42178</strain>
    </source>
</reference>
<dbReference type="AlphaFoldDB" id="A0A853A5Q8"/>
<dbReference type="Pfam" id="PF04149">
    <property type="entry name" value="DUF397"/>
    <property type="match status" value="1"/>
</dbReference>
<evidence type="ECO:0000259" key="1">
    <source>
        <dbReference type="Pfam" id="PF04149"/>
    </source>
</evidence>
<evidence type="ECO:0000313" key="3">
    <source>
        <dbReference type="Proteomes" id="UP000567795"/>
    </source>
</evidence>
<feature type="domain" description="DUF397" evidence="1">
    <location>
        <begin position="8"/>
        <end position="60"/>
    </location>
</feature>
<organism evidence="2 3">
    <name type="scientific">Allostreptomyces psammosilenae</name>
    <dbReference type="NCBI Taxonomy" id="1892865"/>
    <lineage>
        <taxon>Bacteria</taxon>
        <taxon>Bacillati</taxon>
        <taxon>Actinomycetota</taxon>
        <taxon>Actinomycetes</taxon>
        <taxon>Kitasatosporales</taxon>
        <taxon>Streptomycetaceae</taxon>
        <taxon>Allostreptomyces</taxon>
    </lineage>
</organism>
<gene>
    <name evidence="2" type="ORF">FHU37_002964</name>
</gene>
<dbReference type="InterPro" id="IPR007278">
    <property type="entry name" value="DUF397"/>
</dbReference>
<dbReference type="Proteomes" id="UP000567795">
    <property type="component" value="Unassembled WGS sequence"/>
</dbReference>
<evidence type="ECO:0000313" key="2">
    <source>
        <dbReference type="EMBL" id="NYI06021.1"/>
    </source>
</evidence>
<sequence length="66" mass="7020">MCDLSTKVWRKSSYSTAGGDCVEVNADVDGRVGVRDSKDPAGGALLFERSEIAAWLASIKAGRFTP</sequence>
<comment type="caution">
    <text evidence="2">The sequence shown here is derived from an EMBL/GenBank/DDBJ whole genome shotgun (WGS) entry which is preliminary data.</text>
</comment>
<dbReference type="EMBL" id="JACBZD010000001">
    <property type="protein sequence ID" value="NYI06021.1"/>
    <property type="molecule type" value="Genomic_DNA"/>
</dbReference>
<dbReference type="RefSeq" id="WP_179814659.1">
    <property type="nucleotide sequence ID" value="NZ_JACBZD010000001.1"/>
</dbReference>
<keyword evidence="3" id="KW-1185">Reference proteome</keyword>
<protein>
    <recommendedName>
        <fullName evidence="1">DUF397 domain-containing protein</fullName>
    </recommendedName>
</protein>
<accession>A0A853A5Q8</accession>
<proteinExistence type="predicted"/>